<feature type="transmembrane region" description="Helical" evidence="1">
    <location>
        <begin position="158"/>
        <end position="177"/>
    </location>
</feature>
<organism evidence="2 3">
    <name type="scientific">Mycobacterium cookii</name>
    <dbReference type="NCBI Taxonomy" id="1775"/>
    <lineage>
        <taxon>Bacteria</taxon>
        <taxon>Bacillati</taxon>
        <taxon>Actinomycetota</taxon>
        <taxon>Actinomycetes</taxon>
        <taxon>Mycobacteriales</taxon>
        <taxon>Mycobacteriaceae</taxon>
        <taxon>Mycobacterium</taxon>
    </lineage>
</organism>
<feature type="transmembrane region" description="Helical" evidence="1">
    <location>
        <begin position="98"/>
        <end position="118"/>
    </location>
</feature>
<evidence type="ECO:0000313" key="3">
    <source>
        <dbReference type="Proteomes" id="UP000465866"/>
    </source>
</evidence>
<feature type="transmembrane region" description="Helical" evidence="1">
    <location>
        <begin position="50"/>
        <end position="72"/>
    </location>
</feature>
<evidence type="ECO:0008006" key="4">
    <source>
        <dbReference type="Google" id="ProtNLM"/>
    </source>
</evidence>
<accession>A0A7I7L1Y9</accession>
<dbReference type="EMBL" id="AP022569">
    <property type="protein sequence ID" value="BBX48084.1"/>
    <property type="molecule type" value="Genomic_DNA"/>
</dbReference>
<feature type="transmembrane region" description="Helical" evidence="1">
    <location>
        <begin position="130"/>
        <end position="152"/>
    </location>
</feature>
<evidence type="ECO:0000313" key="2">
    <source>
        <dbReference type="EMBL" id="BBX48084.1"/>
    </source>
</evidence>
<keyword evidence="1" id="KW-0472">Membrane</keyword>
<dbReference type="KEGG" id="mcoo:MCOO_40990"/>
<name>A0A7I7L1Y9_9MYCO</name>
<protein>
    <recommendedName>
        <fullName evidence="4">DUF998 domain-containing protein</fullName>
    </recommendedName>
</protein>
<proteinExistence type="predicted"/>
<keyword evidence="1" id="KW-0812">Transmembrane</keyword>
<dbReference type="Pfam" id="PF06197">
    <property type="entry name" value="DUF998"/>
    <property type="match status" value="1"/>
</dbReference>
<sequence length="179" mass="18885">MPSRSGLSIAWIVGPMTYLILEAVAAAAFPHYSYTQNFISDLGTSASPRAVLMNMAFCVQGTLFLVGAMFLYRAPLFLSFAAENALGNILVATFHRGVPAHGVGAVLAIVGGNAAILAGSRVGGPSYRKVSLGLGVFGLLSFAIFAVARNGAWERCSVYSILAWQLLTAVGVLWSRLDQ</sequence>
<dbReference type="RefSeq" id="WP_163779623.1">
    <property type="nucleotide sequence ID" value="NZ_AP022569.1"/>
</dbReference>
<evidence type="ECO:0000256" key="1">
    <source>
        <dbReference type="SAM" id="Phobius"/>
    </source>
</evidence>
<reference evidence="2 3" key="1">
    <citation type="journal article" date="2019" name="Emerg. Microbes Infect.">
        <title>Comprehensive subspecies identification of 175 nontuberculous mycobacteria species based on 7547 genomic profiles.</title>
        <authorList>
            <person name="Matsumoto Y."/>
            <person name="Kinjo T."/>
            <person name="Motooka D."/>
            <person name="Nabeya D."/>
            <person name="Jung N."/>
            <person name="Uechi K."/>
            <person name="Horii T."/>
            <person name="Iida T."/>
            <person name="Fujita J."/>
            <person name="Nakamura S."/>
        </authorList>
    </citation>
    <scope>NUCLEOTIDE SEQUENCE [LARGE SCALE GENOMIC DNA]</scope>
    <source>
        <strain evidence="2 3">JCM 12404</strain>
    </source>
</reference>
<dbReference type="Proteomes" id="UP000465866">
    <property type="component" value="Chromosome"/>
</dbReference>
<dbReference type="InterPro" id="IPR009339">
    <property type="entry name" value="DUF998"/>
</dbReference>
<dbReference type="AlphaFoldDB" id="A0A7I7L1Y9"/>
<feature type="transmembrane region" description="Helical" evidence="1">
    <location>
        <begin position="6"/>
        <end position="29"/>
    </location>
</feature>
<gene>
    <name evidence="2" type="ORF">MCOO_40990</name>
</gene>
<keyword evidence="3" id="KW-1185">Reference proteome</keyword>
<keyword evidence="1" id="KW-1133">Transmembrane helix</keyword>